<organism evidence="4 5">
    <name type="scientific">Denticeps clupeoides</name>
    <name type="common">denticle herring</name>
    <dbReference type="NCBI Taxonomy" id="299321"/>
    <lineage>
        <taxon>Eukaryota</taxon>
        <taxon>Metazoa</taxon>
        <taxon>Chordata</taxon>
        <taxon>Craniata</taxon>
        <taxon>Vertebrata</taxon>
        <taxon>Euteleostomi</taxon>
        <taxon>Actinopterygii</taxon>
        <taxon>Neopterygii</taxon>
        <taxon>Teleostei</taxon>
        <taxon>Clupei</taxon>
        <taxon>Clupeiformes</taxon>
        <taxon>Denticipitoidei</taxon>
        <taxon>Denticipitidae</taxon>
        <taxon>Denticeps</taxon>
    </lineage>
</organism>
<feature type="region of interest" description="Disordered" evidence="1">
    <location>
        <begin position="112"/>
        <end position="136"/>
    </location>
</feature>
<keyword evidence="2" id="KW-0812">Transmembrane</keyword>
<dbReference type="AlphaFoldDB" id="A0AAY4D895"/>
<dbReference type="GO" id="GO:0030889">
    <property type="term" value="P:negative regulation of B cell proliferation"/>
    <property type="evidence" value="ECO:0007669"/>
    <property type="project" value="TreeGrafter"/>
</dbReference>
<feature type="compositionally biased region" description="Polar residues" evidence="1">
    <location>
        <begin position="112"/>
        <end position="125"/>
    </location>
</feature>
<reference evidence="4" key="2">
    <citation type="submission" date="2025-08" db="UniProtKB">
        <authorList>
            <consortium name="Ensembl"/>
        </authorList>
    </citation>
    <scope>IDENTIFICATION</scope>
</reference>
<evidence type="ECO:0000256" key="1">
    <source>
        <dbReference type="SAM" id="MobiDB-lite"/>
    </source>
</evidence>
<name>A0AAY4D895_9TELE</name>
<accession>A0AAY4D895</accession>
<dbReference type="GO" id="GO:0005886">
    <property type="term" value="C:plasma membrane"/>
    <property type="evidence" value="ECO:0007669"/>
    <property type="project" value="InterPro"/>
</dbReference>
<feature type="transmembrane region" description="Helical" evidence="2">
    <location>
        <begin position="81"/>
        <end position="106"/>
    </location>
</feature>
<dbReference type="Gene3D" id="4.10.1290.10">
    <property type="entry name" value="Tumor necrosis factor receptor superfamily"/>
    <property type="match status" value="1"/>
</dbReference>
<sequence>MGLVSGGCPAGQYRDGLLRRCMPCQVVCQHPHGHAGRCVCGHHPSECASMCEGKTVSCECILRPDGAAVRTMDSRGSPGGAVLYSLLGLCVMLLICSLSMALLVLLRKGKGQRTQQEPSMDQQPNKHGRSSRGLDIGPILHCMI</sequence>
<dbReference type="PANTHER" id="PTHR15511">
    <property type="entry name" value="TUMOR NECROSIS FACTOR RECEPTOR SUPERFAMILY MEMBER 13B"/>
    <property type="match status" value="1"/>
</dbReference>
<keyword evidence="2" id="KW-1133">Transmembrane helix</keyword>
<dbReference type="InterPro" id="IPR001368">
    <property type="entry name" value="TNFR/NGFR_Cys_rich_reg"/>
</dbReference>
<dbReference type="Proteomes" id="UP000694580">
    <property type="component" value="Chromosome 2"/>
</dbReference>
<reference evidence="4 5" key="1">
    <citation type="submission" date="2020-06" db="EMBL/GenBank/DDBJ databases">
        <authorList>
            <consortium name="Wellcome Sanger Institute Data Sharing"/>
        </authorList>
    </citation>
    <scope>NUCLEOTIDE SEQUENCE [LARGE SCALE GENOMIC DNA]</scope>
</reference>
<keyword evidence="5" id="KW-1185">Reference proteome</keyword>
<evidence type="ECO:0000259" key="3">
    <source>
        <dbReference type="PROSITE" id="PS00652"/>
    </source>
</evidence>
<dbReference type="Ensembl" id="ENSDCDT00010051735.1">
    <property type="protein sequence ID" value="ENSDCDP00010041747.1"/>
    <property type="gene ID" value="ENSDCDG00010026407.1"/>
</dbReference>
<dbReference type="GO" id="GO:0002244">
    <property type="term" value="P:hematopoietic progenitor cell differentiation"/>
    <property type="evidence" value="ECO:0007669"/>
    <property type="project" value="TreeGrafter"/>
</dbReference>
<feature type="domain" description="TNFR-Cys" evidence="3">
    <location>
        <begin position="8"/>
        <end position="47"/>
    </location>
</feature>
<dbReference type="PROSITE" id="PS00652">
    <property type="entry name" value="TNFR_NGFR_1"/>
    <property type="match status" value="1"/>
</dbReference>
<dbReference type="GeneTree" id="ENSGT00990000205845"/>
<dbReference type="InterPro" id="IPR022317">
    <property type="entry name" value="TNFR_13B"/>
</dbReference>
<dbReference type="PANTHER" id="PTHR15511:SF2">
    <property type="entry name" value="TUMOR NECROSIS FACTOR RECEPTOR SUPERFAMILY MEMBER 13B"/>
    <property type="match status" value="1"/>
</dbReference>
<proteinExistence type="predicted"/>
<evidence type="ECO:0000256" key="2">
    <source>
        <dbReference type="SAM" id="Phobius"/>
    </source>
</evidence>
<evidence type="ECO:0000313" key="4">
    <source>
        <dbReference type="Ensembl" id="ENSDCDP00010041747.1"/>
    </source>
</evidence>
<evidence type="ECO:0000313" key="5">
    <source>
        <dbReference type="Proteomes" id="UP000694580"/>
    </source>
</evidence>
<reference evidence="4" key="3">
    <citation type="submission" date="2025-09" db="UniProtKB">
        <authorList>
            <consortium name="Ensembl"/>
        </authorList>
    </citation>
    <scope>IDENTIFICATION</scope>
</reference>
<dbReference type="GO" id="GO:0001782">
    <property type="term" value="P:B cell homeostasis"/>
    <property type="evidence" value="ECO:0007669"/>
    <property type="project" value="TreeGrafter"/>
</dbReference>
<keyword evidence="2" id="KW-0472">Membrane</keyword>
<protein>
    <recommendedName>
        <fullName evidence="3">TNFR-Cys domain-containing protein</fullName>
    </recommendedName>
</protein>